<dbReference type="PANTHER" id="PTHR23022">
    <property type="entry name" value="TRANSPOSABLE ELEMENT-RELATED"/>
    <property type="match status" value="1"/>
</dbReference>
<organism evidence="1 2">
    <name type="scientific">Pristionchus pacificus</name>
    <name type="common">Parasitic nematode worm</name>
    <dbReference type="NCBI Taxonomy" id="54126"/>
    <lineage>
        <taxon>Eukaryota</taxon>
        <taxon>Metazoa</taxon>
        <taxon>Ecdysozoa</taxon>
        <taxon>Nematoda</taxon>
        <taxon>Chromadorea</taxon>
        <taxon>Rhabditida</taxon>
        <taxon>Rhabditina</taxon>
        <taxon>Diplogasteromorpha</taxon>
        <taxon>Diplogasteroidea</taxon>
        <taxon>Neodiplogasteridae</taxon>
        <taxon>Pristionchus</taxon>
    </lineage>
</organism>
<evidence type="ECO:0000313" key="1">
    <source>
        <dbReference type="EnsemblMetazoa" id="PPA27517.1"/>
    </source>
</evidence>
<dbReference type="InterPro" id="IPR036397">
    <property type="entry name" value="RNaseH_sf"/>
</dbReference>
<name>A0A2A6BSW5_PRIPA</name>
<proteinExistence type="predicted"/>
<reference evidence="1" key="2">
    <citation type="submission" date="2022-06" db="UniProtKB">
        <authorList>
            <consortium name="EnsemblMetazoa"/>
        </authorList>
    </citation>
    <scope>IDENTIFICATION</scope>
    <source>
        <strain evidence="1">PS312</strain>
    </source>
</reference>
<accession>A0A2A6BSW5</accession>
<dbReference type="GO" id="GO:0003676">
    <property type="term" value="F:nucleic acid binding"/>
    <property type="evidence" value="ECO:0007669"/>
    <property type="project" value="InterPro"/>
</dbReference>
<evidence type="ECO:0000313" key="2">
    <source>
        <dbReference type="Proteomes" id="UP000005239"/>
    </source>
</evidence>
<dbReference type="Gene3D" id="3.30.420.10">
    <property type="entry name" value="Ribonuclease H-like superfamily/Ribonuclease H"/>
    <property type="match status" value="1"/>
</dbReference>
<dbReference type="EnsemblMetazoa" id="PPA27517.1">
    <property type="protein sequence ID" value="PPA27517.1"/>
    <property type="gene ID" value="WBGene00117071"/>
</dbReference>
<dbReference type="PANTHER" id="PTHR23022:SF134">
    <property type="entry name" value="TRANSPOSABLE ELEMENT TC1 TRANSPOSASE"/>
    <property type="match status" value="1"/>
</dbReference>
<reference evidence="2" key="1">
    <citation type="journal article" date="2008" name="Nat. Genet.">
        <title>The Pristionchus pacificus genome provides a unique perspective on nematode lifestyle and parasitism.</title>
        <authorList>
            <person name="Dieterich C."/>
            <person name="Clifton S.W."/>
            <person name="Schuster L.N."/>
            <person name="Chinwalla A."/>
            <person name="Delehaunty K."/>
            <person name="Dinkelacker I."/>
            <person name="Fulton L."/>
            <person name="Fulton R."/>
            <person name="Godfrey J."/>
            <person name="Minx P."/>
            <person name="Mitreva M."/>
            <person name="Roeseler W."/>
            <person name="Tian H."/>
            <person name="Witte H."/>
            <person name="Yang S.P."/>
            <person name="Wilson R.K."/>
            <person name="Sommer R.J."/>
        </authorList>
    </citation>
    <scope>NUCLEOTIDE SEQUENCE [LARGE SCALE GENOMIC DNA]</scope>
    <source>
        <strain evidence="2">PS312</strain>
    </source>
</reference>
<sequence>MSERTWQDKVATWSEQGFSASEIVHKCLQIGKRLSKSRVLRLLKKKIVVEKKRYTPSTIVDKEKIDPIFKYVFDVYREDSQKDSDDVVKEIADQFGEKLTPNIVKRIREAQGLGTDGVRYGHSVRLANRAPRVAFCTHHLSVGTMFTHHVFTDESMVQSGRRGRLCYVLKGDIERRVKPRFKHPPQLMIWGGISWEGATSLVILRKDVRVDGGVYQKMIHDVYLKFAEKKYGGCGNVALVQDNAKCHTSQSTLAFFQRSGVQVLRAYSETYDTPVIRHSPGLLRAQTSTPLKWSGHL</sequence>
<dbReference type="InterPro" id="IPR052338">
    <property type="entry name" value="Transposase_5"/>
</dbReference>
<gene>
    <name evidence="1" type="primary">WBGene00117071</name>
</gene>
<protein>
    <submittedName>
        <fullName evidence="1">Uncharacterized protein</fullName>
    </submittedName>
</protein>
<dbReference type="OrthoDB" id="5823363at2759"/>
<dbReference type="AlphaFoldDB" id="A0A2A6BSW5"/>
<dbReference type="Proteomes" id="UP000005239">
    <property type="component" value="Unassembled WGS sequence"/>
</dbReference>
<accession>A0A8R1YL72</accession>
<keyword evidence="2" id="KW-1185">Reference proteome</keyword>